<accession>A0AAV6VWR3</accession>
<dbReference type="Proteomes" id="UP000827092">
    <property type="component" value="Unassembled WGS sequence"/>
</dbReference>
<name>A0AAV6VWR3_9ARAC</name>
<dbReference type="AlphaFoldDB" id="A0AAV6VWR3"/>
<evidence type="ECO:0000313" key="2">
    <source>
        <dbReference type="Proteomes" id="UP000827092"/>
    </source>
</evidence>
<dbReference type="EMBL" id="JAFNEN010000007">
    <property type="protein sequence ID" value="KAG8201239.1"/>
    <property type="molecule type" value="Genomic_DNA"/>
</dbReference>
<gene>
    <name evidence="1" type="ORF">JTE90_019878</name>
</gene>
<organism evidence="1 2">
    <name type="scientific">Oedothorax gibbosus</name>
    <dbReference type="NCBI Taxonomy" id="931172"/>
    <lineage>
        <taxon>Eukaryota</taxon>
        <taxon>Metazoa</taxon>
        <taxon>Ecdysozoa</taxon>
        <taxon>Arthropoda</taxon>
        <taxon>Chelicerata</taxon>
        <taxon>Arachnida</taxon>
        <taxon>Araneae</taxon>
        <taxon>Araneomorphae</taxon>
        <taxon>Entelegynae</taxon>
        <taxon>Araneoidea</taxon>
        <taxon>Linyphiidae</taxon>
        <taxon>Erigoninae</taxon>
        <taxon>Oedothorax</taxon>
    </lineage>
</organism>
<protein>
    <submittedName>
        <fullName evidence="1">Uncharacterized protein</fullName>
    </submittedName>
</protein>
<keyword evidence="2" id="KW-1185">Reference proteome</keyword>
<proteinExistence type="predicted"/>
<reference evidence="1 2" key="1">
    <citation type="journal article" date="2022" name="Nat. Ecol. Evol.">
        <title>A masculinizing supergene underlies an exaggerated male reproductive morph in a spider.</title>
        <authorList>
            <person name="Hendrickx F."/>
            <person name="De Corte Z."/>
            <person name="Sonet G."/>
            <person name="Van Belleghem S.M."/>
            <person name="Kostlbacher S."/>
            <person name="Vangestel C."/>
        </authorList>
    </citation>
    <scope>NUCLEOTIDE SEQUENCE [LARGE SCALE GENOMIC DNA]</scope>
    <source>
        <strain evidence="1">W744_W776</strain>
    </source>
</reference>
<evidence type="ECO:0000313" key="1">
    <source>
        <dbReference type="EMBL" id="KAG8201239.1"/>
    </source>
</evidence>
<sequence>MQDHMENMRMDPKHQFATQYVLSWAAAEIRQEDVPGMPLPLHGGTGLSGFRYLGPMSHMGQNHPGLTPCWVTGDLSVEQTCTVSSHFFCLALTTASRRVF</sequence>
<comment type="caution">
    <text evidence="1">The sequence shown here is derived from an EMBL/GenBank/DDBJ whole genome shotgun (WGS) entry which is preliminary data.</text>
</comment>